<dbReference type="InterPro" id="IPR028871">
    <property type="entry name" value="BlueCu_1_BS"/>
</dbReference>
<dbReference type="Gene3D" id="2.60.40.420">
    <property type="entry name" value="Cupredoxins - blue copper proteins"/>
    <property type="match status" value="1"/>
</dbReference>
<dbReference type="InterPro" id="IPR013783">
    <property type="entry name" value="Ig-like_fold"/>
</dbReference>
<sequence>MSHRTSPARRRRGAAVRLAISSVAAITAVGLVPGTASAEVAPQTQEAAQTAAEQVLTWTAGDSMTEYTSAPTEATAGPATIVFETSLATGNTFGMAHTLTFDTSTPGYNHDVDLNIVASPFDANGGRHEVEVTLSPGTYRYFCAIPGHGMMVGEFTVTGGGTEPGDTTAPEVSAQVTGEQDADGNYVGTASVTLDATDDSGVESVEYSLDGGAWTPYTQPVAVTAPGAHTLRYRATDTAGNT</sequence>
<evidence type="ECO:0000259" key="6">
    <source>
        <dbReference type="Pfam" id="PF00127"/>
    </source>
</evidence>
<evidence type="ECO:0000256" key="3">
    <source>
        <dbReference type="ARBA" id="ARBA00022982"/>
    </source>
</evidence>
<dbReference type="NCBIfam" id="NF047446">
    <property type="entry name" value="barrel_OmpL47"/>
    <property type="match status" value="1"/>
</dbReference>
<dbReference type="InterPro" id="IPR008972">
    <property type="entry name" value="Cupredoxin"/>
</dbReference>
<dbReference type="Pfam" id="PF00127">
    <property type="entry name" value="Copper-bind"/>
    <property type="match status" value="1"/>
</dbReference>
<dbReference type="GO" id="GO:0005507">
    <property type="term" value="F:copper ion binding"/>
    <property type="evidence" value="ECO:0007669"/>
    <property type="project" value="InterPro"/>
</dbReference>
<reference evidence="7 8" key="1">
    <citation type="submission" date="2019-10" db="EMBL/GenBank/DDBJ databases">
        <title>Georgenia wutianyii sp. nov. and Georgenia yuyongxinii sp. nov. isolated from plateau pika (Ochotona curzoniae) in the Qinghai-Tibet plateau of China.</title>
        <authorList>
            <person name="Tian Z."/>
        </authorList>
    </citation>
    <scope>NUCLEOTIDE SEQUENCE [LARGE SCALE GENOMIC DNA]</scope>
    <source>
        <strain evidence="7 8">DSM 21501</strain>
    </source>
</reference>
<feature type="non-terminal residue" evidence="7">
    <location>
        <position position="242"/>
    </location>
</feature>
<keyword evidence="2" id="KW-0479">Metal-binding</keyword>
<keyword evidence="3" id="KW-0249">Electron transport</keyword>
<gene>
    <name evidence="7" type="ORF">GB883_12435</name>
</gene>
<feature type="signal peptide" evidence="5">
    <location>
        <begin position="1"/>
        <end position="38"/>
    </location>
</feature>
<keyword evidence="8" id="KW-1185">Reference proteome</keyword>
<feature type="chain" id="PRO_5029894191" description="Blue (type 1) copper domain-containing protein" evidence="5">
    <location>
        <begin position="39"/>
        <end position="242"/>
    </location>
</feature>
<dbReference type="RefSeq" id="WP_249043215.1">
    <property type="nucleotide sequence ID" value="NZ_WHJE01000056.1"/>
</dbReference>
<proteinExistence type="predicted"/>
<dbReference type="InterPro" id="IPR000923">
    <property type="entry name" value="BlueCu_1"/>
</dbReference>
<accession>A0A7J5UNU9</accession>
<evidence type="ECO:0000256" key="4">
    <source>
        <dbReference type="ARBA" id="ARBA00023008"/>
    </source>
</evidence>
<evidence type="ECO:0000256" key="5">
    <source>
        <dbReference type="SAM" id="SignalP"/>
    </source>
</evidence>
<evidence type="ECO:0000313" key="8">
    <source>
        <dbReference type="Proteomes" id="UP000451860"/>
    </source>
</evidence>
<dbReference type="Proteomes" id="UP000451860">
    <property type="component" value="Unassembled WGS sequence"/>
</dbReference>
<dbReference type="PROSITE" id="PS00196">
    <property type="entry name" value="COPPER_BLUE"/>
    <property type="match status" value="1"/>
</dbReference>
<organism evidence="7 8">
    <name type="scientific">Georgenia thermotolerans</name>
    <dbReference type="NCBI Taxonomy" id="527326"/>
    <lineage>
        <taxon>Bacteria</taxon>
        <taxon>Bacillati</taxon>
        <taxon>Actinomycetota</taxon>
        <taxon>Actinomycetes</taxon>
        <taxon>Micrococcales</taxon>
        <taxon>Bogoriellaceae</taxon>
        <taxon>Georgenia</taxon>
    </lineage>
</organism>
<dbReference type="AlphaFoldDB" id="A0A7J5UNU9"/>
<dbReference type="GO" id="GO:0005975">
    <property type="term" value="P:carbohydrate metabolic process"/>
    <property type="evidence" value="ECO:0007669"/>
    <property type="project" value="UniProtKB-ARBA"/>
</dbReference>
<protein>
    <recommendedName>
        <fullName evidence="6">Blue (type 1) copper domain-containing protein</fullName>
    </recommendedName>
</protein>
<dbReference type="SUPFAM" id="SSF81296">
    <property type="entry name" value="E set domains"/>
    <property type="match status" value="1"/>
</dbReference>
<dbReference type="Gene3D" id="2.60.40.10">
    <property type="entry name" value="Immunoglobulins"/>
    <property type="match status" value="1"/>
</dbReference>
<dbReference type="GO" id="GO:0009055">
    <property type="term" value="F:electron transfer activity"/>
    <property type="evidence" value="ECO:0007669"/>
    <property type="project" value="InterPro"/>
</dbReference>
<name>A0A7J5UNU9_9MICO</name>
<dbReference type="InterPro" id="IPR014756">
    <property type="entry name" value="Ig_E-set"/>
</dbReference>
<evidence type="ECO:0000256" key="2">
    <source>
        <dbReference type="ARBA" id="ARBA00022723"/>
    </source>
</evidence>
<evidence type="ECO:0000313" key="7">
    <source>
        <dbReference type="EMBL" id="KAE8763784.1"/>
    </source>
</evidence>
<dbReference type="EMBL" id="WHJE01000056">
    <property type="protein sequence ID" value="KAE8763784.1"/>
    <property type="molecule type" value="Genomic_DNA"/>
</dbReference>
<keyword evidence="1" id="KW-0813">Transport</keyword>
<evidence type="ECO:0000256" key="1">
    <source>
        <dbReference type="ARBA" id="ARBA00022448"/>
    </source>
</evidence>
<feature type="domain" description="Blue (type 1) copper" evidence="6">
    <location>
        <begin position="88"/>
        <end position="157"/>
    </location>
</feature>
<dbReference type="SUPFAM" id="SSF49503">
    <property type="entry name" value="Cupredoxins"/>
    <property type="match status" value="1"/>
</dbReference>
<keyword evidence="4" id="KW-0186">Copper</keyword>
<dbReference type="InterPro" id="IPR058094">
    <property type="entry name" value="Ig-like_OmpL47-like"/>
</dbReference>
<comment type="caution">
    <text evidence="7">The sequence shown here is derived from an EMBL/GenBank/DDBJ whole genome shotgun (WGS) entry which is preliminary data.</text>
</comment>
<keyword evidence="5" id="KW-0732">Signal</keyword>